<dbReference type="EMBL" id="JPME01000012">
    <property type="protein sequence ID" value="KEZ90309.1"/>
    <property type="molecule type" value="Genomic_DNA"/>
</dbReference>
<dbReference type="STRING" id="29354.IO98_10195"/>
<keyword evidence="1" id="KW-0472">Membrane</keyword>
<comment type="caution">
    <text evidence="3">The sequence shown here is derived from an EMBL/GenBank/DDBJ whole genome shotgun (WGS) entry which is preliminary data.</text>
</comment>
<evidence type="ECO:0000259" key="2">
    <source>
        <dbReference type="Pfam" id="PF13349"/>
    </source>
</evidence>
<reference evidence="3 4" key="1">
    <citation type="submission" date="2014-07" db="EMBL/GenBank/DDBJ databases">
        <title>Draft genome of Clostridium celerecrescens 152B isolated from sediments associated with methane hydrate from Krishna Godavari basin.</title>
        <authorList>
            <person name="Honkalas V.S."/>
            <person name="Dabir A.P."/>
            <person name="Arora P."/>
            <person name="Dhakephalkar P.K."/>
        </authorList>
    </citation>
    <scope>NUCLEOTIDE SEQUENCE [LARGE SCALE GENOMIC DNA]</scope>
    <source>
        <strain evidence="3 4">152B</strain>
    </source>
</reference>
<gene>
    <name evidence="3" type="ORF">IO98_10195</name>
</gene>
<organism evidence="3 4">
    <name type="scientific">Lacrimispora celerecrescens</name>
    <dbReference type="NCBI Taxonomy" id="29354"/>
    <lineage>
        <taxon>Bacteria</taxon>
        <taxon>Bacillati</taxon>
        <taxon>Bacillota</taxon>
        <taxon>Clostridia</taxon>
        <taxon>Lachnospirales</taxon>
        <taxon>Lachnospiraceae</taxon>
        <taxon>Lacrimispora</taxon>
    </lineage>
</organism>
<protein>
    <recommendedName>
        <fullName evidence="2">DUF4097 domain-containing protein</fullName>
    </recommendedName>
</protein>
<dbReference type="Gene3D" id="2.160.20.120">
    <property type="match status" value="1"/>
</dbReference>
<dbReference type="InterPro" id="IPR025164">
    <property type="entry name" value="Toastrack_DUF4097"/>
</dbReference>
<dbReference type="OrthoDB" id="1654962at2"/>
<evidence type="ECO:0000256" key="1">
    <source>
        <dbReference type="SAM" id="Phobius"/>
    </source>
</evidence>
<dbReference type="Proteomes" id="UP000028525">
    <property type="component" value="Unassembled WGS sequence"/>
</dbReference>
<accession>A0A084JMX5</accession>
<proteinExistence type="predicted"/>
<keyword evidence="1" id="KW-0812">Transmembrane</keyword>
<dbReference type="RefSeq" id="WP_038280664.1">
    <property type="nucleotide sequence ID" value="NZ_JPME01000012.1"/>
</dbReference>
<evidence type="ECO:0000313" key="4">
    <source>
        <dbReference type="Proteomes" id="UP000028525"/>
    </source>
</evidence>
<feature type="domain" description="DUF4097" evidence="2">
    <location>
        <begin position="166"/>
        <end position="302"/>
    </location>
</feature>
<name>A0A084JMX5_9FIRM</name>
<sequence>MEGEAAYEKIYKDMFNCRKCLRLIGGGISAVAAVLGGNLREIVPQRALEWRREISGVTLDGFWDEVNFESFDLTIPEVFNIGEKGQEIFSSSKVKKMDIVIRTGNVVFVEDPQGNEVKIFCNRDQSCYTLYAENGDLELQEYDGWKRKDGPELLFTVQVPKNYRFSEVDLQSVHSSRFSGNEDSGPAMMSQALSADELTIETKAGAIKINGGSVGNLHVKSSAGAVDFSGRTTGDIEAECQVGAIRLELAGKKEDYNYDIQCKMGAIKIGDEGNAALKGKKQTDNGAGKDMDLECTTGAIQVDFMNEL</sequence>
<evidence type="ECO:0000313" key="3">
    <source>
        <dbReference type="EMBL" id="KEZ90309.1"/>
    </source>
</evidence>
<dbReference type="Pfam" id="PF13349">
    <property type="entry name" value="DUF4097"/>
    <property type="match status" value="1"/>
</dbReference>
<keyword evidence="4" id="KW-1185">Reference proteome</keyword>
<keyword evidence="1" id="KW-1133">Transmembrane helix</keyword>
<feature type="transmembrane region" description="Helical" evidence="1">
    <location>
        <begin position="20"/>
        <end position="39"/>
    </location>
</feature>
<dbReference type="AlphaFoldDB" id="A0A084JMX5"/>